<feature type="compositionally biased region" description="Acidic residues" evidence="1">
    <location>
        <begin position="177"/>
        <end position="191"/>
    </location>
</feature>
<dbReference type="PANTHER" id="PTHR12069">
    <property type="entry name" value="DNA-DIRECTED RNA POLYMERASES III 80 KDA POLYPEPTIDE RNA POLYMERASE III SUBUNIT 5"/>
    <property type="match status" value="1"/>
</dbReference>
<dbReference type="EMBL" id="JBBXMP010000002">
    <property type="protein sequence ID" value="KAL0072107.1"/>
    <property type="molecule type" value="Genomic_DNA"/>
</dbReference>
<feature type="region of interest" description="Disordered" evidence="1">
    <location>
        <begin position="169"/>
        <end position="223"/>
    </location>
</feature>
<reference evidence="2 3" key="1">
    <citation type="submission" date="2024-05" db="EMBL/GenBank/DDBJ databases">
        <title>A draft genome resource for the thread blight pathogen Marasmius tenuissimus strain MS-2.</title>
        <authorList>
            <person name="Yulfo-Soto G.E."/>
            <person name="Baruah I.K."/>
            <person name="Amoako-Attah I."/>
            <person name="Bukari Y."/>
            <person name="Meinhardt L.W."/>
            <person name="Bailey B.A."/>
            <person name="Cohen S.P."/>
        </authorList>
    </citation>
    <scope>NUCLEOTIDE SEQUENCE [LARGE SCALE GENOMIC DNA]</scope>
    <source>
        <strain evidence="2 3">MS-2</strain>
    </source>
</reference>
<keyword evidence="3" id="KW-1185">Reference proteome</keyword>
<protein>
    <submittedName>
        <fullName evidence="2">Uncharacterized protein</fullName>
    </submittedName>
</protein>
<dbReference type="InterPro" id="IPR006886">
    <property type="entry name" value="RNA_pol_III_Rpc5"/>
</dbReference>
<name>A0ABR3ADU3_9AGAR</name>
<comment type="caution">
    <text evidence="2">The sequence shown here is derived from an EMBL/GenBank/DDBJ whole genome shotgun (WGS) entry which is preliminary data.</text>
</comment>
<evidence type="ECO:0000313" key="2">
    <source>
        <dbReference type="EMBL" id="KAL0072107.1"/>
    </source>
</evidence>
<gene>
    <name evidence="2" type="ORF">AAF712_001030</name>
</gene>
<feature type="compositionally biased region" description="Basic and acidic residues" evidence="1">
    <location>
        <begin position="203"/>
        <end position="223"/>
    </location>
</feature>
<evidence type="ECO:0000313" key="3">
    <source>
        <dbReference type="Proteomes" id="UP001437256"/>
    </source>
</evidence>
<accession>A0ABR3ADU3</accession>
<proteinExistence type="predicted"/>
<dbReference type="PANTHER" id="PTHR12069:SF0">
    <property type="entry name" value="DNA-DIRECTED RNA POLYMERASE III SUBUNIT RPC5"/>
    <property type="match status" value="1"/>
</dbReference>
<evidence type="ECO:0000256" key="1">
    <source>
        <dbReference type="SAM" id="MobiDB-lite"/>
    </source>
</evidence>
<sequence>MDGEDEIVSSLAVRYSSKLSLQIHQYPLLTRPLQVPPSAEAAGKRITARVKPNAQRMEVHVPSDMRPEVWNSQRGYDLGSAQQIDDREKNQEQKKEGDEEPRLTNVRMRSEQVVQKGVYLIGVVRNGAFLRRMGRLVSHEQPGELHLHPISETHQFRPTLTYLDVLSRKHRHRGGDSDSDSDDGPPPDPDEPPPPPAAKKEKKSASGETREIHVTARKTADDKTGQLAQLSAVRREMLAEIRADEDEAWQGMQYFDVTTLESEEAFEDLFSKNADELKFAIQLIYQADLDDSTNNADVRTDVLEAANSIIEFLHLSIEHEETTKTILPSVSALMEPKFLSILFDHRKVFRRLATRELLTAVDSSSMVVCWVDTLLVKLAEVITLLIGDSKMEPKPVVSDFLERQRQHDNLAAATQLPVSWLKVASVLDSTHSSPAAKRLSLRLLFGVYVIVPWCLGNDPWNDPQNLPSQELLRIMDRHVSHPFSKHGPGLGSTERLSLSMSLSLYAAADTEARLSEDFSPLRPRTMGNLLDYLYCILNPEHMGGTTWLTSPIEALDASQKVLIRWRETVLWCWKKWDDSRIANSDIVTCLTAQWLYHSDSDDGESASHIGAIKKTKLLESDPTVVGGALSVGGKRRKG</sequence>
<dbReference type="Proteomes" id="UP001437256">
    <property type="component" value="Unassembled WGS sequence"/>
</dbReference>
<organism evidence="2 3">
    <name type="scientific">Marasmius tenuissimus</name>
    <dbReference type="NCBI Taxonomy" id="585030"/>
    <lineage>
        <taxon>Eukaryota</taxon>
        <taxon>Fungi</taxon>
        <taxon>Dikarya</taxon>
        <taxon>Basidiomycota</taxon>
        <taxon>Agaricomycotina</taxon>
        <taxon>Agaricomycetes</taxon>
        <taxon>Agaricomycetidae</taxon>
        <taxon>Agaricales</taxon>
        <taxon>Marasmiineae</taxon>
        <taxon>Marasmiaceae</taxon>
        <taxon>Marasmius</taxon>
    </lineage>
</organism>
<feature type="region of interest" description="Disordered" evidence="1">
    <location>
        <begin position="80"/>
        <end position="105"/>
    </location>
</feature>
<dbReference type="Pfam" id="PF04801">
    <property type="entry name" value="RPC5"/>
    <property type="match status" value="1"/>
</dbReference>
<feature type="compositionally biased region" description="Basic and acidic residues" evidence="1">
    <location>
        <begin position="84"/>
        <end position="102"/>
    </location>
</feature>